<dbReference type="GO" id="GO:0005459">
    <property type="term" value="F:UDP-galactose transmembrane transporter activity"/>
    <property type="evidence" value="ECO:0007669"/>
    <property type="project" value="TreeGrafter"/>
</dbReference>
<comment type="subcellular location">
    <subcellularLocation>
        <location evidence="1">Endoplasmic reticulum membrane</location>
        <topology evidence="1">Multi-pass membrane protein</topology>
    </subcellularLocation>
</comment>
<evidence type="ECO:0000256" key="4">
    <source>
        <dbReference type="ARBA" id="ARBA00022692"/>
    </source>
</evidence>
<reference evidence="11" key="1">
    <citation type="submission" date="2013-02" db="EMBL/GenBank/DDBJ databases">
        <authorList>
            <consortium name="The Broad Institute Genome Sequencing Platform"/>
            <person name="Cuomo C."/>
            <person name="Becnel J."/>
            <person name="Sanscrainte N."/>
            <person name="Walker B."/>
            <person name="Young S.K."/>
            <person name="Zeng Q."/>
            <person name="Gargeya S."/>
            <person name="Fitzgerald M."/>
            <person name="Haas B."/>
            <person name="Abouelleil A."/>
            <person name="Alvarado L."/>
            <person name="Arachchi H.M."/>
            <person name="Berlin A.M."/>
            <person name="Chapman S.B."/>
            <person name="Dewar J."/>
            <person name="Goldberg J."/>
            <person name="Griggs A."/>
            <person name="Gujja S."/>
            <person name="Hansen M."/>
            <person name="Howarth C."/>
            <person name="Imamovic A."/>
            <person name="Larimer J."/>
            <person name="McCowan C."/>
            <person name="Murphy C."/>
            <person name="Neiman D."/>
            <person name="Pearson M."/>
            <person name="Priest M."/>
            <person name="Roberts A."/>
            <person name="Saif S."/>
            <person name="Shea T."/>
            <person name="Sisk P."/>
            <person name="Sykes S."/>
            <person name="Wortman J."/>
            <person name="Nusbaum C."/>
            <person name="Birren B."/>
        </authorList>
    </citation>
    <scope>NUCLEOTIDE SEQUENCE [LARGE SCALE GENOMIC DNA]</scope>
    <source>
        <strain evidence="11">PRA339</strain>
    </source>
</reference>
<feature type="transmembrane region" description="Helical" evidence="9">
    <location>
        <begin position="131"/>
        <end position="149"/>
    </location>
</feature>
<keyword evidence="11" id="KW-1185">Reference proteome</keyword>
<keyword evidence="3" id="KW-0762">Sugar transport</keyword>
<evidence type="ECO:0000256" key="6">
    <source>
        <dbReference type="ARBA" id="ARBA00022989"/>
    </source>
</evidence>
<feature type="transmembrane region" description="Helical" evidence="9">
    <location>
        <begin position="221"/>
        <end position="243"/>
    </location>
</feature>
<dbReference type="GO" id="GO:0005789">
    <property type="term" value="C:endoplasmic reticulum membrane"/>
    <property type="evidence" value="ECO:0007669"/>
    <property type="project" value="UniProtKB-SubCell"/>
</dbReference>
<feature type="transmembrane region" description="Helical" evidence="9">
    <location>
        <begin position="284"/>
        <end position="303"/>
    </location>
</feature>
<evidence type="ECO:0000313" key="10">
    <source>
        <dbReference type="EMBL" id="KCZ81374.1"/>
    </source>
</evidence>
<dbReference type="PANTHER" id="PTHR10778:SF10">
    <property type="entry name" value="SOLUTE CARRIER FAMILY 35 MEMBER B1"/>
    <property type="match status" value="1"/>
</dbReference>
<dbReference type="InterPro" id="IPR013657">
    <property type="entry name" value="SCL35B1-4/HUT1"/>
</dbReference>
<feature type="transmembrane region" description="Helical" evidence="9">
    <location>
        <begin position="42"/>
        <end position="62"/>
    </location>
</feature>
<accession>A0A059F2Y7</accession>
<feature type="transmembrane region" description="Helical" evidence="9">
    <location>
        <begin position="161"/>
        <end position="185"/>
    </location>
</feature>
<dbReference type="PANTHER" id="PTHR10778">
    <property type="entry name" value="SOLUTE CARRIER FAMILY 35 MEMBER B"/>
    <property type="match status" value="1"/>
</dbReference>
<feature type="transmembrane region" description="Helical" evidence="9">
    <location>
        <begin position="197"/>
        <end position="215"/>
    </location>
</feature>
<keyword evidence="4 9" id="KW-0812">Transmembrane</keyword>
<dbReference type="VEuPathDB" id="MicrosporidiaDB:H312_01256"/>
<gene>
    <name evidence="10" type="ORF">H312_01256</name>
</gene>
<dbReference type="Pfam" id="PF08449">
    <property type="entry name" value="UAA"/>
    <property type="match status" value="1"/>
</dbReference>
<dbReference type="Proteomes" id="UP000030655">
    <property type="component" value="Unassembled WGS sequence"/>
</dbReference>
<feature type="transmembrane region" description="Helical" evidence="9">
    <location>
        <begin position="7"/>
        <end position="27"/>
    </location>
</feature>
<keyword evidence="7 9" id="KW-0472">Membrane</keyword>
<feature type="transmembrane region" description="Helical" evidence="9">
    <location>
        <begin position="255"/>
        <end position="278"/>
    </location>
</feature>
<evidence type="ECO:0000256" key="2">
    <source>
        <dbReference type="ARBA" id="ARBA00022448"/>
    </source>
</evidence>
<keyword evidence="2" id="KW-0813">Transport</keyword>
<dbReference type="GO" id="GO:0005460">
    <property type="term" value="F:UDP-glucose transmembrane transporter activity"/>
    <property type="evidence" value="ECO:0007669"/>
    <property type="project" value="TreeGrafter"/>
</dbReference>
<name>A0A059F2Y7_9MICR</name>
<dbReference type="STRING" id="1288291.A0A059F2Y7"/>
<organism evidence="10 11">
    <name type="scientific">Anncaliia algerae PRA339</name>
    <dbReference type="NCBI Taxonomy" id="1288291"/>
    <lineage>
        <taxon>Eukaryota</taxon>
        <taxon>Fungi</taxon>
        <taxon>Fungi incertae sedis</taxon>
        <taxon>Microsporidia</taxon>
        <taxon>Tubulinosematoidea</taxon>
        <taxon>Tubulinosematidae</taxon>
        <taxon>Anncaliia</taxon>
    </lineage>
</organism>
<evidence type="ECO:0000256" key="5">
    <source>
        <dbReference type="ARBA" id="ARBA00022824"/>
    </source>
</evidence>
<evidence type="ECO:0000256" key="8">
    <source>
        <dbReference type="ARBA" id="ARBA00041103"/>
    </source>
</evidence>
<sequence length="315" mass="36395">MRNTNEFLTLTIHVLGIYLFYIIYGYYQEKLLTQTYGLNKFTYFSFLALLHNIGGTILSIIMSKRNNTNLSLEMPLLFDYFKCSFLKLFNLMLSYRAAENISYPALIIGRSCKVIPILIMNYVIYNKRYHIKKYIAAFLLTLGILLFMFKSSEVSEKSNQFIGLLFLSITLISDGSLNAIQDYIFKKYKVSSYHMMFYLNLISAVIGFFICLFGNEIVNSFIFIVNAPIILVDLICYSTFNVIGQLVIYSMLEKFGSVTLTSVTITRKLFTILFSIIIFKHSVSNLQCFGLFLVFFSFLIDLYDKNKTKTANKNS</sequence>
<proteinExistence type="predicted"/>
<dbReference type="EMBL" id="KK365144">
    <property type="protein sequence ID" value="KCZ81374.1"/>
    <property type="molecule type" value="Genomic_DNA"/>
</dbReference>
<keyword evidence="6 9" id="KW-1133">Transmembrane helix</keyword>
<evidence type="ECO:0000256" key="7">
    <source>
        <dbReference type="ARBA" id="ARBA00023136"/>
    </source>
</evidence>
<evidence type="ECO:0000313" key="11">
    <source>
        <dbReference type="Proteomes" id="UP000030655"/>
    </source>
</evidence>
<evidence type="ECO:0000256" key="9">
    <source>
        <dbReference type="SAM" id="Phobius"/>
    </source>
</evidence>
<dbReference type="OrthoDB" id="1601at2759"/>
<protein>
    <recommendedName>
        <fullName evidence="8">UDP-galactose transporter homolog 1</fullName>
    </recommendedName>
</protein>
<keyword evidence="5" id="KW-0256">Endoplasmic reticulum</keyword>
<reference evidence="10 11" key="2">
    <citation type="submission" date="2014-03" db="EMBL/GenBank/DDBJ databases">
        <title>The Genome Sequence of Anncaliia algerae insect isolate PRA339.</title>
        <authorList>
            <consortium name="The Broad Institute Genome Sequencing Platform"/>
            <consortium name="The Broad Institute Genome Sequencing Center for Infectious Disease"/>
            <person name="Cuomo C."/>
            <person name="Becnel J."/>
            <person name="Sanscrainte N."/>
            <person name="Walker B."/>
            <person name="Young S.K."/>
            <person name="Zeng Q."/>
            <person name="Gargeya S."/>
            <person name="Fitzgerald M."/>
            <person name="Haas B."/>
            <person name="Abouelleil A."/>
            <person name="Alvarado L."/>
            <person name="Arachchi H.M."/>
            <person name="Berlin A.M."/>
            <person name="Chapman S.B."/>
            <person name="Dewar J."/>
            <person name="Goldberg J."/>
            <person name="Griggs A."/>
            <person name="Gujja S."/>
            <person name="Hansen M."/>
            <person name="Howarth C."/>
            <person name="Imamovic A."/>
            <person name="Larimer J."/>
            <person name="McCowan C."/>
            <person name="Murphy C."/>
            <person name="Neiman D."/>
            <person name="Pearson M."/>
            <person name="Priest M."/>
            <person name="Roberts A."/>
            <person name="Saif S."/>
            <person name="Shea T."/>
            <person name="Sisk P."/>
            <person name="Sykes S."/>
            <person name="Wortman J."/>
            <person name="Nusbaum C."/>
            <person name="Birren B."/>
        </authorList>
    </citation>
    <scope>NUCLEOTIDE SEQUENCE [LARGE SCALE GENOMIC DNA]</scope>
    <source>
        <strain evidence="10 11">PRA339</strain>
    </source>
</reference>
<dbReference type="HOGENOM" id="CLU_036019_0_0_1"/>
<evidence type="ECO:0000256" key="1">
    <source>
        <dbReference type="ARBA" id="ARBA00004477"/>
    </source>
</evidence>
<dbReference type="GO" id="GO:0000139">
    <property type="term" value="C:Golgi membrane"/>
    <property type="evidence" value="ECO:0007669"/>
    <property type="project" value="TreeGrafter"/>
</dbReference>
<dbReference type="AlphaFoldDB" id="A0A059F2Y7"/>
<evidence type="ECO:0000256" key="3">
    <source>
        <dbReference type="ARBA" id="ARBA00022597"/>
    </source>
</evidence>